<dbReference type="GO" id="GO:0009986">
    <property type="term" value="C:cell surface"/>
    <property type="evidence" value="ECO:0007669"/>
    <property type="project" value="UniProtKB-SubCell"/>
</dbReference>
<dbReference type="GO" id="GO:0030420">
    <property type="term" value="P:establishment of competence for transformation"/>
    <property type="evidence" value="ECO:0007669"/>
    <property type="project" value="UniProtKB-KW"/>
</dbReference>
<dbReference type="InterPro" id="IPR012902">
    <property type="entry name" value="N_methyl_site"/>
</dbReference>
<evidence type="ECO:0000313" key="4">
    <source>
        <dbReference type="EMBL" id="AYC29757.1"/>
    </source>
</evidence>
<dbReference type="RefSeq" id="WP_119883495.1">
    <property type="nucleotide sequence ID" value="NZ_CP032418.1"/>
</dbReference>
<evidence type="ECO:0000256" key="1">
    <source>
        <dbReference type="ARBA" id="ARBA00004241"/>
    </source>
</evidence>
<keyword evidence="3" id="KW-0472">Membrane</keyword>
<proteinExistence type="predicted"/>
<dbReference type="NCBIfam" id="TIGR02532">
    <property type="entry name" value="IV_pilin_GFxxxE"/>
    <property type="match status" value="1"/>
</dbReference>
<dbReference type="Pfam" id="PF07963">
    <property type="entry name" value="N_methyl"/>
    <property type="match status" value="1"/>
</dbReference>
<protein>
    <submittedName>
        <fullName evidence="4">Prepilin-type N-terminal cleavage/methylation domain-containing protein</fullName>
    </submittedName>
</protein>
<comment type="subcellular location">
    <subcellularLocation>
        <location evidence="1">Cell surface</location>
    </subcellularLocation>
</comment>
<evidence type="ECO:0000256" key="3">
    <source>
        <dbReference type="SAM" id="Phobius"/>
    </source>
</evidence>
<keyword evidence="3" id="KW-0812">Transmembrane</keyword>
<keyword evidence="5" id="KW-1185">Reference proteome</keyword>
<keyword evidence="3" id="KW-1133">Transmembrane helix</keyword>
<dbReference type="PROSITE" id="PS00409">
    <property type="entry name" value="PROKAR_NTER_METHYL"/>
    <property type="match status" value="1"/>
</dbReference>
<evidence type="ECO:0000313" key="5">
    <source>
        <dbReference type="Proteomes" id="UP000265725"/>
    </source>
</evidence>
<name>A0A385YV18_9BACL</name>
<dbReference type="AlphaFoldDB" id="A0A385YV18"/>
<gene>
    <name evidence="4" type="ORF">D3873_07570</name>
</gene>
<dbReference type="Proteomes" id="UP000265725">
    <property type="component" value="Chromosome"/>
</dbReference>
<accession>A0A385YV18</accession>
<keyword evidence="2" id="KW-0178">Competence</keyword>
<organism evidence="4 5">
    <name type="scientific">Paenisporosarcina cavernae</name>
    <dbReference type="NCBI Taxonomy" id="2320858"/>
    <lineage>
        <taxon>Bacteria</taxon>
        <taxon>Bacillati</taxon>
        <taxon>Bacillota</taxon>
        <taxon>Bacilli</taxon>
        <taxon>Bacillales</taxon>
        <taxon>Caryophanaceae</taxon>
        <taxon>Paenisporosarcina</taxon>
    </lineage>
</organism>
<sequence>MQRNEGFTLIEVLASIVLISLLFLSFFSLFPHISFLNDKTAENLTAATVAKEIHAELKQQTYTYSPTQPITIINSTPPTVDGNIVRYQGSYRGFDVTIEIDGNKIFSGQTVELTQVHVKVYDQKARPIDETTNPLSETYGYVEVSNNEE</sequence>
<dbReference type="EMBL" id="CP032418">
    <property type="protein sequence ID" value="AYC29757.1"/>
    <property type="molecule type" value="Genomic_DNA"/>
</dbReference>
<evidence type="ECO:0000256" key="2">
    <source>
        <dbReference type="ARBA" id="ARBA00023287"/>
    </source>
</evidence>
<feature type="transmembrane region" description="Helical" evidence="3">
    <location>
        <begin position="12"/>
        <end position="30"/>
    </location>
</feature>
<reference evidence="5" key="1">
    <citation type="submission" date="2018-09" db="EMBL/GenBank/DDBJ databases">
        <authorList>
            <person name="Zhu H."/>
        </authorList>
    </citation>
    <scope>NUCLEOTIDE SEQUENCE [LARGE SCALE GENOMIC DNA]</scope>
    <source>
        <strain evidence="5">K2R23-3</strain>
    </source>
</reference>
<dbReference type="KEGG" id="paek:D3873_07570"/>